<keyword evidence="4 7" id="KW-0812">Transmembrane</keyword>
<dbReference type="InterPro" id="IPR000515">
    <property type="entry name" value="MetI-like"/>
</dbReference>
<dbReference type="EMBL" id="LDRC01000004">
    <property type="protein sequence ID" value="KTR54209.1"/>
    <property type="molecule type" value="Genomic_DNA"/>
</dbReference>
<dbReference type="Gene3D" id="1.10.3720.10">
    <property type="entry name" value="MetI-like"/>
    <property type="match status" value="1"/>
</dbReference>
<keyword evidence="2 7" id="KW-0813">Transport</keyword>
<evidence type="ECO:0000256" key="8">
    <source>
        <dbReference type="SAM" id="MobiDB-lite"/>
    </source>
</evidence>
<sequence length="380" mass="40833">MTATQERTTATQPGSGFRTSTKATSAQKRAPWILLAPFLALFVLTFIIPIISALFQSFTTVDREGLFGEDGVTGRFAGFDNYVTALNDAGFVGSIWRMLLFGIVQVPVMIVLCTILALLLESASARWPAFFRAVYFMPYGVPGVIATILWSFLYVPGLSPIVSLLQSMGLQPDFLGANSVLWSIANIVTWTYTGYNMLIIVAQLKSIPGEVYEAAKMDGANAFQVAWRIQIPLIAPALVLTTVFSIIGTLQLFAEPQILSTVAPAIDTEYTPNYAAYTNAFAFNEYGVASAQAVIIALAAFILSFAFLALTNRAPKNERDQKKRAKRDGLEARRALQTRGTSATGSRPATGVANRSTTTGAAPRLQAGSSQQNGTKGAGA</sequence>
<dbReference type="PANTHER" id="PTHR43227">
    <property type="entry name" value="BLL4140 PROTEIN"/>
    <property type="match status" value="1"/>
</dbReference>
<feature type="region of interest" description="Disordered" evidence="8">
    <location>
        <begin position="316"/>
        <end position="380"/>
    </location>
</feature>
<dbReference type="Proteomes" id="UP000072763">
    <property type="component" value="Unassembled WGS sequence"/>
</dbReference>
<evidence type="ECO:0000259" key="9">
    <source>
        <dbReference type="PROSITE" id="PS50928"/>
    </source>
</evidence>
<feature type="transmembrane region" description="Helical" evidence="7">
    <location>
        <begin position="175"/>
        <end position="195"/>
    </location>
</feature>
<accession>A0A147DUR5</accession>
<feature type="transmembrane region" description="Helical" evidence="7">
    <location>
        <begin position="233"/>
        <end position="254"/>
    </location>
</feature>
<dbReference type="InterPro" id="IPR050809">
    <property type="entry name" value="UgpAE/MalFG_permease"/>
</dbReference>
<evidence type="ECO:0000313" key="11">
    <source>
        <dbReference type="Proteomes" id="UP000072763"/>
    </source>
</evidence>
<name>A0A147DUR5_9MICO</name>
<evidence type="ECO:0000256" key="1">
    <source>
        <dbReference type="ARBA" id="ARBA00004651"/>
    </source>
</evidence>
<protein>
    <submittedName>
        <fullName evidence="10">ABC transporter permease</fullName>
    </submittedName>
</protein>
<dbReference type="CDD" id="cd06261">
    <property type="entry name" value="TM_PBP2"/>
    <property type="match status" value="1"/>
</dbReference>
<dbReference type="GO" id="GO:0005886">
    <property type="term" value="C:plasma membrane"/>
    <property type="evidence" value="ECO:0007669"/>
    <property type="project" value="UniProtKB-SubCell"/>
</dbReference>
<dbReference type="Pfam" id="PF00528">
    <property type="entry name" value="BPD_transp_1"/>
    <property type="match status" value="1"/>
</dbReference>
<evidence type="ECO:0000256" key="6">
    <source>
        <dbReference type="ARBA" id="ARBA00023136"/>
    </source>
</evidence>
<dbReference type="STRING" id="465820.NS263_07590"/>
<comment type="caution">
    <text evidence="10">The sequence shown here is derived from an EMBL/GenBank/DDBJ whole genome shotgun (WGS) entry which is preliminary data.</text>
</comment>
<evidence type="ECO:0000256" key="7">
    <source>
        <dbReference type="RuleBase" id="RU363032"/>
    </source>
</evidence>
<gene>
    <name evidence="10" type="ORF">NS359_00445</name>
</gene>
<evidence type="ECO:0000256" key="5">
    <source>
        <dbReference type="ARBA" id="ARBA00022989"/>
    </source>
</evidence>
<keyword evidence="3" id="KW-1003">Cell membrane</keyword>
<proteinExistence type="inferred from homology"/>
<dbReference type="AlphaFoldDB" id="A0A147DUR5"/>
<keyword evidence="5 7" id="KW-1133">Transmembrane helix</keyword>
<evidence type="ECO:0000256" key="4">
    <source>
        <dbReference type="ARBA" id="ARBA00022692"/>
    </source>
</evidence>
<dbReference type="PATRIC" id="fig|465820.4.peg.1734"/>
<feature type="transmembrane region" description="Helical" evidence="7">
    <location>
        <begin position="32"/>
        <end position="55"/>
    </location>
</feature>
<feature type="compositionally biased region" description="Basic and acidic residues" evidence="8">
    <location>
        <begin position="316"/>
        <end position="334"/>
    </location>
</feature>
<keyword evidence="6 7" id="KW-0472">Membrane</keyword>
<feature type="region of interest" description="Disordered" evidence="8">
    <location>
        <begin position="1"/>
        <end position="23"/>
    </location>
</feature>
<comment type="similarity">
    <text evidence="7">Belongs to the binding-protein-dependent transport system permease family.</text>
</comment>
<evidence type="ECO:0000313" key="10">
    <source>
        <dbReference type="EMBL" id="KTR54209.1"/>
    </source>
</evidence>
<feature type="compositionally biased region" description="Polar residues" evidence="8">
    <location>
        <begin position="338"/>
        <end position="360"/>
    </location>
</feature>
<feature type="domain" description="ABC transmembrane type-1" evidence="9">
    <location>
        <begin position="95"/>
        <end position="307"/>
    </location>
</feature>
<evidence type="ECO:0000256" key="3">
    <source>
        <dbReference type="ARBA" id="ARBA00022475"/>
    </source>
</evidence>
<dbReference type="GO" id="GO:0055085">
    <property type="term" value="P:transmembrane transport"/>
    <property type="evidence" value="ECO:0007669"/>
    <property type="project" value="InterPro"/>
</dbReference>
<feature type="compositionally biased region" description="Polar residues" evidence="8">
    <location>
        <begin position="367"/>
        <end position="380"/>
    </location>
</feature>
<comment type="subcellular location">
    <subcellularLocation>
        <location evidence="1 7">Cell membrane</location>
        <topology evidence="1 7">Multi-pass membrane protein</topology>
    </subcellularLocation>
</comment>
<dbReference type="SUPFAM" id="SSF161098">
    <property type="entry name" value="MetI-like"/>
    <property type="match status" value="1"/>
</dbReference>
<dbReference type="PROSITE" id="PS50928">
    <property type="entry name" value="ABC_TM1"/>
    <property type="match status" value="1"/>
</dbReference>
<organism evidence="10 11">
    <name type="scientific">Curtobacterium oceanosedimentum</name>
    <dbReference type="NCBI Taxonomy" id="465820"/>
    <lineage>
        <taxon>Bacteria</taxon>
        <taxon>Bacillati</taxon>
        <taxon>Actinomycetota</taxon>
        <taxon>Actinomycetes</taxon>
        <taxon>Micrococcales</taxon>
        <taxon>Microbacteriaceae</taxon>
        <taxon>Curtobacterium</taxon>
    </lineage>
</organism>
<feature type="transmembrane region" description="Helical" evidence="7">
    <location>
        <begin position="132"/>
        <end position="155"/>
    </location>
</feature>
<dbReference type="PANTHER" id="PTHR43227:SF8">
    <property type="entry name" value="DIACETYLCHITOBIOSE UPTAKE SYSTEM PERMEASE PROTEIN DASB"/>
    <property type="match status" value="1"/>
</dbReference>
<dbReference type="InterPro" id="IPR035906">
    <property type="entry name" value="MetI-like_sf"/>
</dbReference>
<feature type="transmembrane region" description="Helical" evidence="7">
    <location>
        <begin position="95"/>
        <end position="120"/>
    </location>
</feature>
<feature type="transmembrane region" description="Helical" evidence="7">
    <location>
        <begin position="289"/>
        <end position="310"/>
    </location>
</feature>
<reference evidence="10 11" key="1">
    <citation type="journal article" date="2016" name="Front. Microbiol.">
        <title>Genomic Resource of Rice Seed Associated Bacteria.</title>
        <authorList>
            <person name="Midha S."/>
            <person name="Bansal K."/>
            <person name="Sharma S."/>
            <person name="Kumar N."/>
            <person name="Patil P.P."/>
            <person name="Chaudhry V."/>
            <person name="Patil P.B."/>
        </authorList>
    </citation>
    <scope>NUCLEOTIDE SEQUENCE [LARGE SCALE GENOMIC DNA]</scope>
    <source>
        <strain evidence="10 11">NS359</strain>
    </source>
</reference>
<evidence type="ECO:0000256" key="2">
    <source>
        <dbReference type="ARBA" id="ARBA00022448"/>
    </source>
</evidence>